<protein>
    <recommendedName>
        <fullName evidence="3 11">FAD:protein FMN transferase</fullName>
        <ecNumber evidence="2 11">2.7.1.180</ecNumber>
    </recommendedName>
    <alternativeName>
        <fullName evidence="9 11">Flavin transferase</fullName>
    </alternativeName>
</protein>
<dbReference type="Proteomes" id="UP000595857">
    <property type="component" value="Chromosome"/>
</dbReference>
<comment type="catalytic activity">
    <reaction evidence="10 11">
        <text>L-threonyl-[protein] + FAD = FMN-L-threonyl-[protein] + AMP + H(+)</text>
        <dbReference type="Rhea" id="RHEA:36847"/>
        <dbReference type="Rhea" id="RHEA-COMP:11060"/>
        <dbReference type="Rhea" id="RHEA-COMP:11061"/>
        <dbReference type="ChEBI" id="CHEBI:15378"/>
        <dbReference type="ChEBI" id="CHEBI:30013"/>
        <dbReference type="ChEBI" id="CHEBI:57692"/>
        <dbReference type="ChEBI" id="CHEBI:74257"/>
        <dbReference type="ChEBI" id="CHEBI:456215"/>
        <dbReference type="EC" id="2.7.1.180"/>
    </reaction>
</comment>
<accession>A0ABX7C889</accession>
<evidence type="ECO:0000256" key="5">
    <source>
        <dbReference type="ARBA" id="ARBA00022679"/>
    </source>
</evidence>
<sequence length="334" mass="35700">MTKAPPSLSRRRVLRILAASAALPIGVAGYRIFGPQPVLHQWQGEALGAEASMQLWHANAGHAQRTFARMASEIGRLERVFSLHRPDSEISQLNRDGVLPKASRDMLAVLGSAQAFAEVSKGAFDPSVQPLWTLNERYFAQAPANAAGPPARLTEAARQLVDYRKIDLSNNGARFASPGMAVTLNGIAQGYITDVVGDLLRNEGFDHVVLELGETRVLGSHPDGRPWRVGLKDETGAVIRTLDLVNESSATSGGYGTVFDASGQHHHIFDPRTGMSSHLLHEVVVTAPRATDADALATAIFVAGEEEAGAILATVPGARALLLRKDRTSISLTA</sequence>
<dbReference type="PANTHER" id="PTHR30040">
    <property type="entry name" value="THIAMINE BIOSYNTHESIS LIPOPROTEIN APBE"/>
    <property type="match status" value="1"/>
</dbReference>
<feature type="transmembrane region" description="Helical" evidence="12">
    <location>
        <begin position="12"/>
        <end position="33"/>
    </location>
</feature>
<dbReference type="InterPro" id="IPR006311">
    <property type="entry name" value="TAT_signal"/>
</dbReference>
<dbReference type="GO" id="GO:0016740">
    <property type="term" value="F:transferase activity"/>
    <property type="evidence" value="ECO:0007669"/>
    <property type="project" value="UniProtKB-KW"/>
</dbReference>
<keyword evidence="4 11" id="KW-0285">Flavoprotein</keyword>
<evidence type="ECO:0000256" key="7">
    <source>
        <dbReference type="ARBA" id="ARBA00022827"/>
    </source>
</evidence>
<evidence type="ECO:0000256" key="3">
    <source>
        <dbReference type="ARBA" id="ARBA00016337"/>
    </source>
</evidence>
<evidence type="ECO:0000256" key="2">
    <source>
        <dbReference type="ARBA" id="ARBA00011955"/>
    </source>
</evidence>
<dbReference type="RefSeq" id="WP_201634975.1">
    <property type="nucleotide sequence ID" value="NZ_CP068046.1"/>
</dbReference>
<evidence type="ECO:0000256" key="11">
    <source>
        <dbReference type="PIRNR" id="PIRNR006268"/>
    </source>
</evidence>
<comment type="cofactor">
    <cofactor evidence="1">
        <name>Mg(2+)</name>
        <dbReference type="ChEBI" id="CHEBI:18420"/>
    </cofactor>
</comment>
<comment type="similarity">
    <text evidence="11">Belongs to the ApbE family.</text>
</comment>
<dbReference type="InterPro" id="IPR024932">
    <property type="entry name" value="ApbE"/>
</dbReference>
<organism evidence="13 14">
    <name type="scientific">Devosia rhizoryzae</name>
    <dbReference type="NCBI Taxonomy" id="2774137"/>
    <lineage>
        <taxon>Bacteria</taxon>
        <taxon>Pseudomonadati</taxon>
        <taxon>Pseudomonadota</taxon>
        <taxon>Alphaproteobacteria</taxon>
        <taxon>Hyphomicrobiales</taxon>
        <taxon>Devosiaceae</taxon>
        <taxon>Devosia</taxon>
    </lineage>
</organism>
<dbReference type="PROSITE" id="PS51318">
    <property type="entry name" value="TAT"/>
    <property type="match status" value="1"/>
</dbReference>
<evidence type="ECO:0000256" key="8">
    <source>
        <dbReference type="ARBA" id="ARBA00022842"/>
    </source>
</evidence>
<evidence type="ECO:0000313" key="14">
    <source>
        <dbReference type="Proteomes" id="UP000595857"/>
    </source>
</evidence>
<evidence type="ECO:0000256" key="1">
    <source>
        <dbReference type="ARBA" id="ARBA00001946"/>
    </source>
</evidence>
<evidence type="ECO:0000256" key="9">
    <source>
        <dbReference type="ARBA" id="ARBA00031306"/>
    </source>
</evidence>
<keyword evidence="7 11" id="KW-0274">FAD</keyword>
<dbReference type="PANTHER" id="PTHR30040:SF2">
    <property type="entry name" value="FAD:PROTEIN FMN TRANSFERASE"/>
    <property type="match status" value="1"/>
</dbReference>
<dbReference type="EMBL" id="CP068046">
    <property type="protein sequence ID" value="QQR40018.1"/>
    <property type="molecule type" value="Genomic_DNA"/>
</dbReference>
<dbReference type="PIRSF" id="PIRSF006268">
    <property type="entry name" value="ApbE"/>
    <property type="match status" value="1"/>
</dbReference>
<keyword evidence="14" id="KW-1185">Reference proteome</keyword>
<proteinExistence type="inferred from homology"/>
<dbReference type="Gene3D" id="3.10.520.10">
    <property type="entry name" value="ApbE-like domains"/>
    <property type="match status" value="1"/>
</dbReference>
<reference evidence="13 14" key="1">
    <citation type="submission" date="2021-01" db="EMBL/GenBank/DDBJ databases">
        <title>Genome seq and assembly of Devosia sp. LEGU1.</title>
        <authorList>
            <person name="Chhetri G."/>
        </authorList>
    </citation>
    <scope>NUCLEOTIDE SEQUENCE [LARGE SCALE GENOMIC DNA]</scope>
    <source>
        <strain evidence="13 14">LEGU1</strain>
    </source>
</reference>
<keyword evidence="8 11" id="KW-0460">Magnesium</keyword>
<dbReference type="Pfam" id="PF02424">
    <property type="entry name" value="ApbE"/>
    <property type="match status" value="1"/>
</dbReference>
<evidence type="ECO:0000256" key="10">
    <source>
        <dbReference type="ARBA" id="ARBA00048540"/>
    </source>
</evidence>
<keyword evidence="12" id="KW-1133">Transmembrane helix</keyword>
<dbReference type="SUPFAM" id="SSF143631">
    <property type="entry name" value="ApbE-like"/>
    <property type="match status" value="1"/>
</dbReference>
<name>A0ABX7C889_9HYPH</name>
<keyword evidence="12" id="KW-0812">Transmembrane</keyword>
<keyword evidence="5 11" id="KW-0808">Transferase</keyword>
<keyword evidence="12" id="KW-0472">Membrane</keyword>
<evidence type="ECO:0000256" key="4">
    <source>
        <dbReference type="ARBA" id="ARBA00022630"/>
    </source>
</evidence>
<gene>
    <name evidence="13" type="ORF">JI748_03090</name>
</gene>
<dbReference type="EC" id="2.7.1.180" evidence="2 11"/>
<evidence type="ECO:0000256" key="12">
    <source>
        <dbReference type="SAM" id="Phobius"/>
    </source>
</evidence>
<evidence type="ECO:0000313" key="13">
    <source>
        <dbReference type="EMBL" id="QQR40018.1"/>
    </source>
</evidence>
<evidence type="ECO:0000256" key="6">
    <source>
        <dbReference type="ARBA" id="ARBA00022723"/>
    </source>
</evidence>
<keyword evidence="6 11" id="KW-0479">Metal-binding</keyword>
<dbReference type="InterPro" id="IPR003374">
    <property type="entry name" value="ApbE-like_sf"/>
</dbReference>